<reference evidence="3 4" key="1">
    <citation type="submission" date="2021-03" db="EMBL/GenBank/DDBJ databases">
        <title>Sequencing the genomes of 1000 actinobacteria strains.</title>
        <authorList>
            <person name="Klenk H.-P."/>
        </authorList>
    </citation>
    <scope>NUCLEOTIDE SEQUENCE [LARGE SCALE GENOMIC DNA]</scope>
    <source>
        <strain evidence="3 4">DSM 44580</strain>
    </source>
</reference>
<dbReference type="PRINTS" id="PR00359">
    <property type="entry name" value="BP450"/>
</dbReference>
<gene>
    <name evidence="3" type="ORF">JOF53_002517</name>
</gene>
<keyword evidence="4" id="KW-1185">Reference proteome</keyword>
<dbReference type="Pfam" id="PF00067">
    <property type="entry name" value="p450"/>
    <property type="match status" value="1"/>
</dbReference>
<comment type="caution">
    <text evidence="3">The sequence shown here is derived from an EMBL/GenBank/DDBJ whole genome shotgun (WGS) entry which is preliminary data.</text>
</comment>
<evidence type="ECO:0000256" key="1">
    <source>
        <dbReference type="ARBA" id="ARBA00010617"/>
    </source>
</evidence>
<dbReference type="SUPFAM" id="SSF48264">
    <property type="entry name" value="Cytochrome P450"/>
    <property type="match status" value="1"/>
</dbReference>
<keyword evidence="2" id="KW-0503">Monooxygenase</keyword>
<accession>A0ABS5AAP0</accession>
<dbReference type="EMBL" id="JAGIOO010000001">
    <property type="protein sequence ID" value="MBP2473645.1"/>
    <property type="molecule type" value="Genomic_DNA"/>
</dbReference>
<evidence type="ECO:0000313" key="3">
    <source>
        <dbReference type="EMBL" id="MBP2473645.1"/>
    </source>
</evidence>
<sequence length="405" mass="44553">MVSDATAERPMFDEAYMQDPYPVYAHLRRERPVHRVDLPGRFPMWVVTRYEDVRLALTAPEVSKDVQRLSELMRSYRGGADSPFAAALAPHMLNSDPPQHTRLRKLVAKAFTPRRVEQLRPRIEQITEELLDGLAGAEVVDLMEALAFPLPVTVICELLGVPQGDQEDFRRWSTSLVSNGGNPEVMAADSQALAQYLMGLIENKRAQPTDDLLTDLIEVSEDSDRLTGHELVAMAFLLLLAGHETTANLIGNGMRALLTHPEQLAALRANPDRLPNAIEELLRFDGPVITGTARVTTAPLQLGEVTVPANELLLVGLNSANRDGDKFDNPDQLDIDRALGGHLAFGHGIHYCVGAPLARLEGSTAIGRLIARFPDLSLAVPAEELRYRNSVLMRSLLALPVRPNG</sequence>
<name>A0ABS5AAP0_9PSEU</name>
<protein>
    <submittedName>
        <fullName evidence="3">Cytochrome P450</fullName>
    </submittedName>
</protein>
<dbReference type="PANTHER" id="PTHR46696:SF1">
    <property type="entry name" value="CYTOCHROME P450 YJIB-RELATED"/>
    <property type="match status" value="1"/>
</dbReference>
<comment type="similarity">
    <text evidence="1 2">Belongs to the cytochrome P450 family.</text>
</comment>
<evidence type="ECO:0000256" key="2">
    <source>
        <dbReference type="RuleBase" id="RU000461"/>
    </source>
</evidence>
<dbReference type="Gene3D" id="1.10.630.10">
    <property type="entry name" value="Cytochrome P450"/>
    <property type="match status" value="1"/>
</dbReference>
<dbReference type="Proteomes" id="UP001519363">
    <property type="component" value="Unassembled WGS sequence"/>
</dbReference>
<dbReference type="InterPro" id="IPR017972">
    <property type="entry name" value="Cyt_P450_CS"/>
</dbReference>
<organism evidence="3 4">
    <name type="scientific">Crossiella equi</name>
    <dbReference type="NCBI Taxonomy" id="130796"/>
    <lineage>
        <taxon>Bacteria</taxon>
        <taxon>Bacillati</taxon>
        <taxon>Actinomycetota</taxon>
        <taxon>Actinomycetes</taxon>
        <taxon>Pseudonocardiales</taxon>
        <taxon>Pseudonocardiaceae</taxon>
        <taxon>Crossiella</taxon>
    </lineage>
</organism>
<keyword evidence="2" id="KW-0408">Iron</keyword>
<keyword evidence="2" id="KW-0349">Heme</keyword>
<evidence type="ECO:0000313" key="4">
    <source>
        <dbReference type="Proteomes" id="UP001519363"/>
    </source>
</evidence>
<dbReference type="PROSITE" id="PS00086">
    <property type="entry name" value="CYTOCHROME_P450"/>
    <property type="match status" value="1"/>
</dbReference>
<proteinExistence type="inferred from homology"/>
<dbReference type="InterPro" id="IPR036396">
    <property type="entry name" value="Cyt_P450_sf"/>
</dbReference>
<dbReference type="InterPro" id="IPR001128">
    <property type="entry name" value="Cyt_P450"/>
</dbReference>
<dbReference type="PANTHER" id="PTHR46696">
    <property type="entry name" value="P450, PUTATIVE (EUROFUNG)-RELATED"/>
    <property type="match status" value="1"/>
</dbReference>
<keyword evidence="2" id="KW-0479">Metal-binding</keyword>
<dbReference type="InterPro" id="IPR002397">
    <property type="entry name" value="Cyt_P450_B"/>
</dbReference>
<keyword evidence="2" id="KW-0560">Oxidoreductase</keyword>
<dbReference type="CDD" id="cd11029">
    <property type="entry name" value="CYP107-like"/>
    <property type="match status" value="1"/>
</dbReference>
<dbReference type="RefSeq" id="WP_086783482.1">
    <property type="nucleotide sequence ID" value="NZ_JAGIOO010000001.1"/>
</dbReference>